<evidence type="ECO:0000256" key="1">
    <source>
        <dbReference type="ARBA" id="ARBA00001772"/>
    </source>
</evidence>
<comment type="subcellular location">
    <subcellularLocation>
        <location evidence="2">Periplasm</location>
    </subcellularLocation>
</comment>
<keyword evidence="8" id="KW-0677">Repeat</keyword>
<evidence type="ECO:0000256" key="9">
    <source>
        <dbReference type="ARBA" id="ARBA00022764"/>
    </source>
</evidence>
<keyword evidence="7 16" id="KW-0732">Signal</keyword>
<feature type="domain" description="PDZ" evidence="17">
    <location>
        <begin position="302"/>
        <end position="393"/>
    </location>
</feature>
<evidence type="ECO:0000256" key="12">
    <source>
        <dbReference type="ARBA" id="ARBA00023016"/>
    </source>
</evidence>
<keyword evidence="19" id="KW-1185">Reference proteome</keyword>
<evidence type="ECO:0000256" key="7">
    <source>
        <dbReference type="ARBA" id="ARBA00022729"/>
    </source>
</evidence>
<dbReference type="Pfam" id="PF13365">
    <property type="entry name" value="Trypsin_2"/>
    <property type="match status" value="1"/>
</dbReference>
<dbReference type="OrthoDB" id="9758917at2"/>
<evidence type="ECO:0000313" key="19">
    <source>
        <dbReference type="Proteomes" id="UP000175989"/>
    </source>
</evidence>
<dbReference type="InterPro" id="IPR036034">
    <property type="entry name" value="PDZ_sf"/>
</dbReference>
<protein>
    <recommendedName>
        <fullName evidence="5">Probable periplasmic serine endoprotease DegP-like</fullName>
        <ecNumber evidence="4">3.4.21.107</ecNumber>
    </recommendedName>
    <alternativeName>
        <fullName evidence="13">Protease Do</fullName>
    </alternativeName>
</protein>
<evidence type="ECO:0000256" key="3">
    <source>
        <dbReference type="ARBA" id="ARBA00010541"/>
    </source>
</evidence>
<dbReference type="PROSITE" id="PS50106">
    <property type="entry name" value="PDZ"/>
    <property type="match status" value="2"/>
</dbReference>
<keyword evidence="11" id="KW-0720">Serine protease</keyword>
<feature type="active site" description="Charge relay system" evidence="14">
    <location>
        <position position="185"/>
    </location>
</feature>
<dbReference type="NCBIfam" id="TIGR02037">
    <property type="entry name" value="degP_htrA_DO"/>
    <property type="match status" value="1"/>
</dbReference>
<feature type="domain" description="PDZ" evidence="17">
    <location>
        <begin position="413"/>
        <end position="500"/>
    </location>
</feature>
<dbReference type="EC" id="3.4.21.107" evidence="4"/>
<evidence type="ECO:0000256" key="16">
    <source>
        <dbReference type="SAM" id="SignalP"/>
    </source>
</evidence>
<dbReference type="Proteomes" id="UP000175989">
    <property type="component" value="Unassembled WGS sequence"/>
</dbReference>
<gene>
    <name evidence="18" type="primary">mucD_2</name>
    <name evidence="18" type="ORF">DUPY_26620</name>
</gene>
<reference evidence="19" key="1">
    <citation type="journal article" date="2016" name="Front. Microbiol.">
        <title>Molecular Keys to the Janthinobacterium and Duganella spp. Interaction with the Plant Pathogen Fusarium graminearum.</title>
        <authorList>
            <person name="Haack F.S."/>
            <person name="Poehlein A."/>
            <person name="Kroger C."/>
            <person name="Voigt C.A."/>
            <person name="Piepenbring M."/>
            <person name="Bode H.B."/>
            <person name="Daniel R."/>
            <person name="Schafer W."/>
            <person name="Streit W.R."/>
        </authorList>
    </citation>
    <scope>NUCLEOTIDE SEQUENCE [LARGE SCALE GENOMIC DNA]</scope>
    <source>
        <strain evidence="19">T54</strain>
    </source>
</reference>
<feature type="binding site" evidence="15">
    <location>
        <position position="155"/>
    </location>
    <ligand>
        <name>substrate</name>
    </ligand>
</feature>
<feature type="binding site" evidence="15">
    <location>
        <position position="185"/>
    </location>
    <ligand>
        <name>substrate</name>
    </ligand>
</feature>
<dbReference type="EMBL" id="LROM01000087">
    <property type="protein sequence ID" value="OEZ99618.1"/>
    <property type="molecule type" value="Genomic_DNA"/>
</dbReference>
<name>A0A1E7WKW2_9BURK</name>
<dbReference type="Pfam" id="PF13180">
    <property type="entry name" value="PDZ_2"/>
    <property type="match status" value="1"/>
</dbReference>
<dbReference type="GO" id="GO:0004252">
    <property type="term" value="F:serine-type endopeptidase activity"/>
    <property type="evidence" value="ECO:0007669"/>
    <property type="project" value="InterPro"/>
</dbReference>
<evidence type="ECO:0000256" key="10">
    <source>
        <dbReference type="ARBA" id="ARBA00022801"/>
    </source>
</evidence>
<organism evidence="18 19">
    <name type="scientific">Duganella phyllosphaerae</name>
    <dbReference type="NCBI Taxonomy" id="762836"/>
    <lineage>
        <taxon>Bacteria</taxon>
        <taxon>Pseudomonadati</taxon>
        <taxon>Pseudomonadota</taxon>
        <taxon>Betaproteobacteria</taxon>
        <taxon>Burkholderiales</taxon>
        <taxon>Oxalobacteraceae</taxon>
        <taxon>Telluria group</taxon>
        <taxon>Duganella</taxon>
    </lineage>
</organism>
<keyword evidence="10 18" id="KW-0378">Hydrolase</keyword>
<feature type="active site" description="Charge relay system" evidence="14">
    <location>
        <position position="258"/>
    </location>
</feature>
<proteinExistence type="inferred from homology"/>
<evidence type="ECO:0000256" key="8">
    <source>
        <dbReference type="ARBA" id="ARBA00022737"/>
    </source>
</evidence>
<comment type="similarity">
    <text evidence="3">Belongs to the peptidase S1C family.</text>
</comment>
<feature type="signal peptide" evidence="16">
    <location>
        <begin position="1"/>
        <end position="32"/>
    </location>
</feature>
<evidence type="ECO:0000259" key="17">
    <source>
        <dbReference type="PROSITE" id="PS50106"/>
    </source>
</evidence>
<dbReference type="SUPFAM" id="SSF50494">
    <property type="entry name" value="Trypsin-like serine proteases"/>
    <property type="match status" value="1"/>
</dbReference>
<comment type="caution">
    <text evidence="18">The sequence shown here is derived from an EMBL/GenBank/DDBJ whole genome shotgun (WGS) entry which is preliminary data.</text>
</comment>
<feature type="binding site" evidence="15">
    <location>
        <begin position="256"/>
        <end position="258"/>
    </location>
    <ligand>
        <name>substrate</name>
    </ligand>
</feature>
<comment type="catalytic activity">
    <reaction evidence="1">
        <text>Acts on substrates that are at least partially unfolded. The cleavage site P1 residue is normally between a pair of hydrophobic residues, such as Val-|-Val.</text>
        <dbReference type="EC" id="3.4.21.107"/>
    </reaction>
</comment>
<dbReference type="InterPro" id="IPR001478">
    <property type="entry name" value="PDZ"/>
</dbReference>
<evidence type="ECO:0000256" key="11">
    <source>
        <dbReference type="ARBA" id="ARBA00022825"/>
    </source>
</evidence>
<dbReference type="PATRIC" id="fig|762836.4.peg.2742"/>
<sequence>MSQTTPTGSKTFKRTVAALAIVAAIGAGGAVAVKQSNAVAAGTPVAAVTAPPSANTGAPAAVAAPNISLPDFSVVAAKNGPAVVNIDVRGTTKASYDGQGPGQGRADAFGDDPFMEFFRRFQGQQQRGGQREVPTHGMGSGFIISSDGIILTNAHVVRDAREVTVKLTDRREFRAKVLGSDPKTDVAVLKIDAKDLPVVPLAKADNVKVGEWVLAIGSPYGLDNTVTAGVVSAKGRSLPDDAYVPFIQTDVAVNPGNSGGPLFNTRGEVVGINSQIYSQTGGYQGLSFAIPIEVATTIANQIVATGKVEHAKLGVTVQEVGQDIADSFKLATPEGALIANVERGGPAEKAGLKPGDVVRSMNGKKVVSSIDLPAMVGLIKPGSTVKLEVWRQGKLIALDAKLGNLTDKVAAVSATSDRAEQATSKLGLSLRPLDPNERRDSGIANGMLIEDAGGAAQSAGVQPGDVLLSVNGYAVTNIDQVRQVVNKSGKSVALLIQRGGDTIFIPVRLG</sequence>
<evidence type="ECO:0000256" key="4">
    <source>
        <dbReference type="ARBA" id="ARBA00013035"/>
    </source>
</evidence>
<feature type="active site" description="Charge relay system" evidence="14">
    <location>
        <position position="155"/>
    </location>
</feature>
<keyword evidence="12" id="KW-0346">Stress response</keyword>
<dbReference type="PRINTS" id="PR00834">
    <property type="entry name" value="PROTEASES2C"/>
</dbReference>
<dbReference type="Gene3D" id="2.30.42.10">
    <property type="match status" value="2"/>
</dbReference>
<evidence type="ECO:0000256" key="15">
    <source>
        <dbReference type="PIRSR" id="PIRSR611782-2"/>
    </source>
</evidence>
<evidence type="ECO:0000256" key="14">
    <source>
        <dbReference type="PIRSR" id="PIRSR611782-1"/>
    </source>
</evidence>
<dbReference type="PANTHER" id="PTHR22939">
    <property type="entry name" value="SERINE PROTEASE FAMILY S1C HTRA-RELATED"/>
    <property type="match status" value="1"/>
</dbReference>
<dbReference type="FunFam" id="2.40.10.120:FF:000007">
    <property type="entry name" value="Periplasmic serine endoprotease DegP-like"/>
    <property type="match status" value="1"/>
</dbReference>
<evidence type="ECO:0000256" key="6">
    <source>
        <dbReference type="ARBA" id="ARBA00022670"/>
    </source>
</evidence>
<dbReference type="RefSeq" id="WP_070248772.1">
    <property type="nucleotide sequence ID" value="NZ_LROM01000087.1"/>
</dbReference>
<evidence type="ECO:0000256" key="13">
    <source>
        <dbReference type="ARBA" id="ARBA00032850"/>
    </source>
</evidence>
<dbReference type="Pfam" id="PF17820">
    <property type="entry name" value="PDZ_6"/>
    <property type="match status" value="1"/>
</dbReference>
<accession>A0A1E7WKW2</accession>
<dbReference type="CDD" id="cd10839">
    <property type="entry name" value="cpPDZ1_DegP-like"/>
    <property type="match status" value="1"/>
</dbReference>
<keyword evidence="9" id="KW-0574">Periplasm</keyword>
<dbReference type="SMART" id="SM00228">
    <property type="entry name" value="PDZ"/>
    <property type="match status" value="2"/>
</dbReference>
<dbReference type="SUPFAM" id="SSF50156">
    <property type="entry name" value="PDZ domain-like"/>
    <property type="match status" value="2"/>
</dbReference>
<dbReference type="PANTHER" id="PTHR22939:SF130">
    <property type="entry name" value="PERIPLASMIC SERINE ENDOPROTEASE DEGP-LIKE-RELATED"/>
    <property type="match status" value="1"/>
</dbReference>
<dbReference type="Gene3D" id="2.40.10.120">
    <property type="match status" value="1"/>
</dbReference>
<dbReference type="AlphaFoldDB" id="A0A1E7WKW2"/>
<dbReference type="InterPro" id="IPR009003">
    <property type="entry name" value="Peptidase_S1_PA"/>
</dbReference>
<feature type="chain" id="PRO_5039638892" description="Probable periplasmic serine endoprotease DegP-like" evidence="16">
    <location>
        <begin position="33"/>
        <end position="510"/>
    </location>
</feature>
<dbReference type="InterPro" id="IPR011782">
    <property type="entry name" value="Pept_S1C_Do"/>
</dbReference>
<dbReference type="GO" id="GO:0006508">
    <property type="term" value="P:proteolysis"/>
    <property type="evidence" value="ECO:0007669"/>
    <property type="project" value="UniProtKB-KW"/>
</dbReference>
<evidence type="ECO:0000256" key="2">
    <source>
        <dbReference type="ARBA" id="ARBA00004418"/>
    </source>
</evidence>
<evidence type="ECO:0000256" key="5">
    <source>
        <dbReference type="ARBA" id="ARBA00013958"/>
    </source>
</evidence>
<dbReference type="GO" id="GO:0042597">
    <property type="term" value="C:periplasmic space"/>
    <property type="evidence" value="ECO:0007669"/>
    <property type="project" value="UniProtKB-SubCell"/>
</dbReference>
<evidence type="ECO:0000313" key="18">
    <source>
        <dbReference type="EMBL" id="OEZ99618.1"/>
    </source>
</evidence>
<dbReference type="InterPro" id="IPR001940">
    <property type="entry name" value="Peptidase_S1C"/>
</dbReference>
<keyword evidence="6 18" id="KW-0645">Protease</keyword>
<dbReference type="InterPro" id="IPR041489">
    <property type="entry name" value="PDZ_6"/>
</dbReference>